<name>F7NE32_9FIRM</name>
<keyword evidence="2" id="KW-1185">Reference proteome</keyword>
<organism evidence="1 2">
    <name type="scientific">Acetonema longum DSM 6540</name>
    <dbReference type="NCBI Taxonomy" id="1009370"/>
    <lineage>
        <taxon>Bacteria</taxon>
        <taxon>Bacillati</taxon>
        <taxon>Bacillota</taxon>
        <taxon>Negativicutes</taxon>
        <taxon>Acetonemataceae</taxon>
        <taxon>Acetonema</taxon>
    </lineage>
</organism>
<evidence type="ECO:0000313" key="1">
    <source>
        <dbReference type="EMBL" id="EGO65687.1"/>
    </source>
</evidence>
<proteinExistence type="predicted"/>
<reference evidence="1 2" key="1">
    <citation type="journal article" date="2011" name="EMBO J.">
        <title>Structural diversity of bacterial flagellar motors.</title>
        <authorList>
            <person name="Chen S."/>
            <person name="Beeby M."/>
            <person name="Murphy G.E."/>
            <person name="Leadbetter J.R."/>
            <person name="Hendrixson D.R."/>
            <person name="Briegel A."/>
            <person name="Li Z."/>
            <person name="Shi J."/>
            <person name="Tocheva E.I."/>
            <person name="Muller A."/>
            <person name="Dobro M.J."/>
            <person name="Jensen G.J."/>
        </authorList>
    </citation>
    <scope>NUCLEOTIDE SEQUENCE [LARGE SCALE GENOMIC DNA]</scope>
    <source>
        <strain evidence="1 2">DSM 6540</strain>
    </source>
</reference>
<dbReference type="EMBL" id="AFGF01000015">
    <property type="protein sequence ID" value="EGO65687.1"/>
    <property type="molecule type" value="Genomic_DNA"/>
</dbReference>
<comment type="caution">
    <text evidence="1">The sequence shown here is derived from an EMBL/GenBank/DDBJ whole genome shotgun (WGS) entry which is preliminary data.</text>
</comment>
<dbReference type="AlphaFoldDB" id="F7NE32"/>
<accession>F7NE32</accession>
<sequence length="35" mass="4525">MYFSIFVYFVYNQLMAHKKHSVELYFAMKRFYFFK</sequence>
<gene>
    <name evidence="1" type="ORF">ALO_01474</name>
</gene>
<dbReference type="Proteomes" id="UP000003240">
    <property type="component" value="Unassembled WGS sequence"/>
</dbReference>
<protein>
    <submittedName>
        <fullName evidence="1">Uncharacterized protein</fullName>
    </submittedName>
</protein>
<dbReference type="STRING" id="1009370.ALO_01474"/>
<evidence type="ECO:0000313" key="2">
    <source>
        <dbReference type="Proteomes" id="UP000003240"/>
    </source>
</evidence>